<dbReference type="InterPro" id="IPR009826">
    <property type="entry name" value="DNA_circ_N"/>
</dbReference>
<reference evidence="2 3" key="1">
    <citation type="submission" date="2016-10" db="EMBL/GenBank/DDBJ databases">
        <authorList>
            <person name="de Groot N.N."/>
        </authorList>
    </citation>
    <scope>NUCLEOTIDE SEQUENCE [LARGE SCALE GENOMIC DNA]</scope>
    <source>
        <strain evidence="2 3">DSM 373</strain>
    </source>
</reference>
<organism evidence="2 3">
    <name type="scientific">Azotobacter beijerinckii</name>
    <dbReference type="NCBI Taxonomy" id="170623"/>
    <lineage>
        <taxon>Bacteria</taxon>
        <taxon>Pseudomonadati</taxon>
        <taxon>Pseudomonadota</taxon>
        <taxon>Gammaproteobacteria</taxon>
        <taxon>Pseudomonadales</taxon>
        <taxon>Pseudomonadaceae</taxon>
        <taxon>Azotobacter</taxon>
    </lineage>
</organism>
<dbReference type="RefSeq" id="WP_090733419.1">
    <property type="nucleotide sequence ID" value="NZ_FNYQ01000061.1"/>
</dbReference>
<dbReference type="OrthoDB" id="378644at2"/>
<dbReference type="EMBL" id="FNYQ01000061">
    <property type="protein sequence ID" value="SEJ21719.1"/>
    <property type="molecule type" value="Genomic_DNA"/>
</dbReference>
<feature type="domain" description="DNA circulation N-terminal" evidence="1">
    <location>
        <begin position="22"/>
        <end position="115"/>
    </location>
</feature>
<protein>
    <submittedName>
        <fullName evidence="2">Mu-like prophage DNA circulation protein</fullName>
    </submittedName>
</protein>
<evidence type="ECO:0000259" key="1">
    <source>
        <dbReference type="Pfam" id="PF07157"/>
    </source>
</evidence>
<evidence type="ECO:0000313" key="2">
    <source>
        <dbReference type="EMBL" id="SEJ21719.1"/>
    </source>
</evidence>
<sequence length="476" mass="49989">MSLLSEIVQIAKDSNKDWRGDLRKASFRGIPFAVYGGEGFFGRRVALHEYPGRDKPYIEDMGRSTRRIRLSGFLVSDSLVYGGGDAKAQRDAIVAAVERSGPGTLVHPTLGNLTVSVPDGGLRVIERWDMGRYFELSFVFIESGERIFPAIASSTTSLLDKLAKALGLSAALDFARKVIGGITAVINTVEGAIRFGRAVVGTVVNVVAGFTELVGRISRDVRNITGLAGLMTGNYGRYAQGSVSSSLVKSKKAKDDGATMADLLASNTQSRASIDAASDVLAAAAENLDASSGDAFTAAVQALMDSLVAAIPDPGTAIALLGELASYHPAAFSSDSQVGNAQAVAQASTSALLRRAALSAMAQEVAVYAPASYDDAMALMTTVTGYIDAEILLAGDSGDDESYSALLGLRQGVINYLTTTGATLPRLETFSFKAPLPALVMANRLYGDASRDGELVEQANPRHPAFMPTTVRVLAS</sequence>
<evidence type="ECO:0000313" key="3">
    <source>
        <dbReference type="Proteomes" id="UP000199250"/>
    </source>
</evidence>
<dbReference type="AlphaFoldDB" id="A0A1H6WY08"/>
<dbReference type="InterPro" id="IPR052399">
    <property type="entry name" value="Phage_Baseplate_Assmbl_Protein"/>
</dbReference>
<dbReference type="Pfam" id="PF07157">
    <property type="entry name" value="DNA_circ_N"/>
    <property type="match status" value="1"/>
</dbReference>
<dbReference type="PANTHER" id="PTHR37829:SF3">
    <property type="entry name" value="PROTEIN JAYE-RELATED"/>
    <property type="match status" value="1"/>
</dbReference>
<proteinExistence type="predicted"/>
<accession>A0A1H6WY08</accession>
<dbReference type="PANTHER" id="PTHR37829">
    <property type="entry name" value="PHAGE-LIKE ELEMENT PBSX PROTEIN XKDT"/>
    <property type="match status" value="1"/>
</dbReference>
<name>A0A1H6WY08_9GAMM</name>
<gene>
    <name evidence="2" type="ORF">SAMN04244572_03154</name>
</gene>
<dbReference type="Proteomes" id="UP000199250">
    <property type="component" value="Unassembled WGS sequence"/>
</dbReference>